<evidence type="ECO:0000313" key="2">
    <source>
        <dbReference type="Proteomes" id="UP000789366"/>
    </source>
</evidence>
<evidence type="ECO:0000313" key="1">
    <source>
        <dbReference type="EMBL" id="CAG8453866.1"/>
    </source>
</evidence>
<accession>A0ACA9K5J1</accession>
<keyword evidence="2" id="KW-1185">Reference proteome</keyword>
<sequence length="170" mass="18744">MEDITQNENLIKSIREECIEYIDYNKFSKHENIGEGTFGTAIKAEWSDCGLTVVLKSLKANETTEKKAARMFIKELKFLRSVSAHPNIIKFYGVTLVPQNLVSNGQPIQSSSITTDDPQNLVSNGQLIQQSSIATAASQNLVNNSQLIRPSSINTADNTRMTPLIQSIAA</sequence>
<proteinExistence type="predicted"/>
<name>A0ACA9K5J1_9GLOM</name>
<dbReference type="Proteomes" id="UP000789366">
    <property type="component" value="Unassembled WGS sequence"/>
</dbReference>
<organism evidence="1 2">
    <name type="scientific">Cetraspora pellucida</name>
    <dbReference type="NCBI Taxonomy" id="1433469"/>
    <lineage>
        <taxon>Eukaryota</taxon>
        <taxon>Fungi</taxon>
        <taxon>Fungi incertae sedis</taxon>
        <taxon>Mucoromycota</taxon>
        <taxon>Glomeromycotina</taxon>
        <taxon>Glomeromycetes</taxon>
        <taxon>Diversisporales</taxon>
        <taxon>Gigasporaceae</taxon>
        <taxon>Cetraspora</taxon>
    </lineage>
</organism>
<reference evidence="1" key="1">
    <citation type="submission" date="2021-06" db="EMBL/GenBank/DDBJ databases">
        <authorList>
            <person name="Kallberg Y."/>
            <person name="Tangrot J."/>
            <person name="Rosling A."/>
        </authorList>
    </citation>
    <scope>NUCLEOTIDE SEQUENCE</scope>
    <source>
        <strain evidence="1">28 12/20/2015</strain>
    </source>
</reference>
<dbReference type="EMBL" id="CAJVPW010000437">
    <property type="protein sequence ID" value="CAG8453866.1"/>
    <property type="molecule type" value="Genomic_DNA"/>
</dbReference>
<comment type="caution">
    <text evidence="1">The sequence shown here is derived from an EMBL/GenBank/DDBJ whole genome shotgun (WGS) entry which is preliminary data.</text>
</comment>
<protein>
    <submittedName>
        <fullName evidence="1">3266_t:CDS:1</fullName>
    </submittedName>
</protein>
<gene>
    <name evidence="1" type="ORF">SPELUC_LOCUS939</name>
</gene>